<evidence type="ECO:0000313" key="18">
    <source>
        <dbReference type="EMBL" id="SUJ27500.1"/>
    </source>
</evidence>
<evidence type="ECO:0000256" key="8">
    <source>
        <dbReference type="ARBA" id="ARBA00023004"/>
    </source>
</evidence>
<organism evidence="18 19">
    <name type="scientific">Sphingobacterium spiritivorum</name>
    <name type="common">Flavobacterium spiritivorum</name>
    <dbReference type="NCBI Taxonomy" id="258"/>
    <lineage>
        <taxon>Bacteria</taxon>
        <taxon>Pseudomonadati</taxon>
        <taxon>Bacteroidota</taxon>
        <taxon>Sphingobacteriia</taxon>
        <taxon>Sphingobacteriales</taxon>
        <taxon>Sphingobacteriaceae</taxon>
        <taxon>Sphingobacterium</taxon>
    </lineage>
</organism>
<comment type="subcellular location">
    <subcellularLocation>
        <location evidence="1 14">Cell outer membrane</location>
        <topology evidence="1 14">Multi-pass membrane protein</topology>
    </subcellularLocation>
</comment>
<dbReference type="CDD" id="cd01347">
    <property type="entry name" value="ligand_gated_channel"/>
    <property type="match status" value="1"/>
</dbReference>
<evidence type="ECO:0000256" key="5">
    <source>
        <dbReference type="ARBA" id="ARBA00022496"/>
    </source>
</evidence>
<evidence type="ECO:0000259" key="17">
    <source>
        <dbReference type="Pfam" id="PF07715"/>
    </source>
</evidence>
<keyword evidence="4 14" id="KW-1134">Transmembrane beta strand</keyword>
<evidence type="ECO:0000256" key="2">
    <source>
        <dbReference type="ARBA" id="ARBA00009810"/>
    </source>
</evidence>
<dbReference type="InterPro" id="IPR010105">
    <property type="entry name" value="TonB_sidphr_rcpt"/>
</dbReference>
<dbReference type="InterPro" id="IPR012910">
    <property type="entry name" value="Plug_dom"/>
</dbReference>
<evidence type="ECO:0000256" key="9">
    <source>
        <dbReference type="ARBA" id="ARBA00023065"/>
    </source>
</evidence>
<dbReference type="GO" id="GO:0009279">
    <property type="term" value="C:cell outer membrane"/>
    <property type="evidence" value="ECO:0007669"/>
    <property type="project" value="UniProtKB-SubCell"/>
</dbReference>
<accession>A0A380CTV9</accession>
<keyword evidence="5" id="KW-0410">Iron transport</keyword>
<protein>
    <submittedName>
        <fullName evidence="18">Ferric hydroxamate uptake</fullName>
    </submittedName>
</protein>
<evidence type="ECO:0000256" key="1">
    <source>
        <dbReference type="ARBA" id="ARBA00004571"/>
    </source>
</evidence>
<dbReference type="GO" id="GO:0015891">
    <property type="term" value="P:siderophore transport"/>
    <property type="evidence" value="ECO:0007669"/>
    <property type="project" value="InterPro"/>
</dbReference>
<dbReference type="PROSITE" id="PS52016">
    <property type="entry name" value="TONB_DEPENDENT_REC_3"/>
    <property type="match status" value="1"/>
</dbReference>
<evidence type="ECO:0000256" key="10">
    <source>
        <dbReference type="ARBA" id="ARBA00023077"/>
    </source>
</evidence>
<dbReference type="InterPro" id="IPR037066">
    <property type="entry name" value="Plug_dom_sf"/>
</dbReference>
<evidence type="ECO:0000256" key="4">
    <source>
        <dbReference type="ARBA" id="ARBA00022452"/>
    </source>
</evidence>
<evidence type="ECO:0000256" key="14">
    <source>
        <dbReference type="PROSITE-ProRule" id="PRU01360"/>
    </source>
</evidence>
<evidence type="ECO:0000256" key="7">
    <source>
        <dbReference type="ARBA" id="ARBA00022729"/>
    </source>
</evidence>
<dbReference type="EMBL" id="UGYW01000002">
    <property type="protein sequence ID" value="SUJ27500.1"/>
    <property type="molecule type" value="Genomic_DNA"/>
</dbReference>
<dbReference type="PANTHER" id="PTHR32552">
    <property type="entry name" value="FERRICHROME IRON RECEPTOR-RELATED"/>
    <property type="match status" value="1"/>
</dbReference>
<keyword evidence="12" id="KW-0675">Receptor</keyword>
<dbReference type="InterPro" id="IPR036942">
    <property type="entry name" value="Beta-barrel_TonB_sf"/>
</dbReference>
<keyword evidence="7" id="KW-0732">Signal</keyword>
<dbReference type="RefSeq" id="WP_115171504.1">
    <property type="nucleotide sequence ID" value="NZ_UGYW01000002.1"/>
</dbReference>
<comment type="similarity">
    <text evidence="2 14 15">Belongs to the TonB-dependent receptor family.</text>
</comment>
<evidence type="ECO:0000256" key="11">
    <source>
        <dbReference type="ARBA" id="ARBA00023136"/>
    </source>
</evidence>
<dbReference type="Gene3D" id="2.170.130.10">
    <property type="entry name" value="TonB-dependent receptor, plug domain"/>
    <property type="match status" value="1"/>
</dbReference>
<dbReference type="Proteomes" id="UP000254893">
    <property type="component" value="Unassembled WGS sequence"/>
</dbReference>
<evidence type="ECO:0000256" key="13">
    <source>
        <dbReference type="ARBA" id="ARBA00023237"/>
    </source>
</evidence>
<gene>
    <name evidence="18" type="primary">fhuA_1</name>
    <name evidence="18" type="ORF">NCTC11388_04197</name>
</gene>
<dbReference type="Pfam" id="PF00593">
    <property type="entry name" value="TonB_dep_Rec_b-barrel"/>
    <property type="match status" value="1"/>
</dbReference>
<dbReference type="InterPro" id="IPR039426">
    <property type="entry name" value="TonB-dep_rcpt-like"/>
</dbReference>
<keyword evidence="8" id="KW-0408">Iron</keyword>
<feature type="domain" description="TonB-dependent receptor-like beta-barrel" evidence="16">
    <location>
        <begin position="256"/>
        <end position="680"/>
    </location>
</feature>
<dbReference type="SUPFAM" id="SSF56935">
    <property type="entry name" value="Porins"/>
    <property type="match status" value="1"/>
</dbReference>
<evidence type="ECO:0000256" key="3">
    <source>
        <dbReference type="ARBA" id="ARBA00022448"/>
    </source>
</evidence>
<feature type="domain" description="TonB-dependent receptor plug" evidence="17">
    <location>
        <begin position="61"/>
        <end position="162"/>
    </location>
</feature>
<keyword evidence="10 15" id="KW-0798">TonB box</keyword>
<name>A0A380CTV9_SPHSI</name>
<dbReference type="Gene3D" id="2.40.170.20">
    <property type="entry name" value="TonB-dependent receptor, beta-barrel domain"/>
    <property type="match status" value="1"/>
</dbReference>
<keyword evidence="11 14" id="KW-0472">Membrane</keyword>
<keyword evidence="9" id="KW-0406">Ion transport</keyword>
<dbReference type="GO" id="GO:0015344">
    <property type="term" value="F:siderophore uptake transmembrane transporter activity"/>
    <property type="evidence" value="ECO:0007669"/>
    <property type="project" value="TreeGrafter"/>
</dbReference>
<keyword evidence="3 14" id="KW-0813">Transport</keyword>
<proteinExistence type="inferred from homology"/>
<reference evidence="18 19" key="1">
    <citation type="submission" date="2018-06" db="EMBL/GenBank/DDBJ databases">
        <authorList>
            <consortium name="Pathogen Informatics"/>
            <person name="Doyle S."/>
        </authorList>
    </citation>
    <scope>NUCLEOTIDE SEQUENCE [LARGE SCALE GENOMIC DNA]</scope>
    <source>
        <strain evidence="18 19">NCTC11388</strain>
    </source>
</reference>
<dbReference type="NCBIfam" id="TIGR01783">
    <property type="entry name" value="TonB-siderophor"/>
    <property type="match status" value="1"/>
</dbReference>
<dbReference type="AlphaFoldDB" id="A0A380CTV9"/>
<dbReference type="GO" id="GO:0038023">
    <property type="term" value="F:signaling receptor activity"/>
    <property type="evidence" value="ECO:0007669"/>
    <property type="project" value="InterPro"/>
</dbReference>
<dbReference type="Pfam" id="PF07715">
    <property type="entry name" value="Plug"/>
    <property type="match status" value="1"/>
</dbReference>
<dbReference type="PANTHER" id="PTHR32552:SF68">
    <property type="entry name" value="FERRICHROME OUTER MEMBRANE TRANSPORTER_PHAGE RECEPTOR"/>
    <property type="match status" value="1"/>
</dbReference>
<evidence type="ECO:0000256" key="15">
    <source>
        <dbReference type="RuleBase" id="RU003357"/>
    </source>
</evidence>
<keyword evidence="13 14" id="KW-0998">Cell outer membrane</keyword>
<dbReference type="InterPro" id="IPR000531">
    <property type="entry name" value="Beta-barrel_TonB"/>
</dbReference>
<evidence type="ECO:0000256" key="6">
    <source>
        <dbReference type="ARBA" id="ARBA00022692"/>
    </source>
</evidence>
<evidence type="ECO:0000259" key="16">
    <source>
        <dbReference type="Pfam" id="PF00593"/>
    </source>
</evidence>
<keyword evidence="6 14" id="KW-0812">Transmembrane</keyword>
<evidence type="ECO:0000256" key="12">
    <source>
        <dbReference type="ARBA" id="ARBA00023170"/>
    </source>
</evidence>
<evidence type="ECO:0000313" key="19">
    <source>
        <dbReference type="Proteomes" id="UP000254893"/>
    </source>
</evidence>
<sequence length="713" mass="80153">MSNSTLSILFAILIYAGSHPNVVHAQSADTVRRLEEVVINTEHKKYKTDTVSTITRTQTPLLQTPQSIQIISQQTILDLQASTLNELSSVMTGVKANSGMGSFSMRGFTGYYPFGSGFITFNGVRGNLYLWSQQPLLYNVQQVEVLRGPAAVLFSEGAPGGIINFTTKKPLPAKQLQLTASYGSWNSKRFSADMTGPLSKDRKWLYRTIAGYDQGNSFRDYQDVRNLLLAPSLTYLINDKSKLDLEVNYAYAKAVQQYDRGTYVYTRPDGSFDFNYYPDNLTIQSPSDYGKTHNTSVTLTYENKLSKDLKLSVIQRYIRSKFDYTDHIVSGIIRNDSISRGYQDWLYDQYNWQTTGFLEYKAKTGILQHQVLGGVDYNNYGWYKNDYRNSAATRISIFNPDYSLDPPAANPEKDYYDDNKQRISLIGSYIQDQISYKNLTLLLSMRYDSYNLVRTPLSARDSEQGNQSKTDAWIPRAGLVYAIQKNLTVYSSYTKSFTPQNSNSVKNGGPFPPRIATQYEIGAKGSVWQDRISLMLAAYNIDYTNILAAAPTDDNPNHQVAIDGTRSKGIEATMQGSIQNLSVIAGYAYNDHVLTADNTLGTKGSRFQNAPKHLANLWLKYNVPSGMAKGLGVGVGGRYMSDQLGFQSNPKFIIPSSKVYDAVINYDRNNWGLQLNFYNISNERYFIGGNSRTVTASLGNPFNFRIGMNYTIR</sequence>